<keyword evidence="2 4" id="KW-0547">Nucleotide-binding</keyword>
<keyword evidence="3 4" id="KW-0067">ATP-binding</keyword>
<dbReference type="Pfam" id="PF01812">
    <property type="entry name" value="5-FTHF_cyc-lig"/>
    <property type="match status" value="1"/>
</dbReference>
<comment type="cofactor">
    <cofactor evidence="5">
        <name>Mg(2+)</name>
        <dbReference type="ChEBI" id="CHEBI:18420"/>
    </cofactor>
</comment>
<accession>A0A0A2DQC0</accession>
<proteinExistence type="inferred from homology"/>
<dbReference type="NCBIfam" id="TIGR02727">
    <property type="entry name" value="MTHFS_bact"/>
    <property type="match status" value="1"/>
</dbReference>
<dbReference type="EMBL" id="JRVJ01000003">
    <property type="protein sequence ID" value="KGM19061.1"/>
    <property type="molecule type" value="Genomic_DNA"/>
</dbReference>
<organism evidence="6 7">
    <name type="scientific">Corynebacterium auriscanis</name>
    <dbReference type="NCBI Taxonomy" id="99807"/>
    <lineage>
        <taxon>Bacteria</taxon>
        <taxon>Bacillati</taxon>
        <taxon>Actinomycetota</taxon>
        <taxon>Actinomycetes</taxon>
        <taxon>Mycobacteriales</taxon>
        <taxon>Corynebacteriaceae</taxon>
        <taxon>Corynebacterium</taxon>
    </lineage>
</organism>
<dbReference type="GO" id="GO:0005524">
    <property type="term" value="F:ATP binding"/>
    <property type="evidence" value="ECO:0007669"/>
    <property type="project" value="UniProtKB-KW"/>
</dbReference>
<dbReference type="Proteomes" id="UP000030145">
    <property type="component" value="Unassembled WGS sequence"/>
</dbReference>
<keyword evidence="7" id="KW-1185">Reference proteome</keyword>
<dbReference type="AlphaFoldDB" id="A0A0A2DQC0"/>
<comment type="catalytic activity">
    <reaction evidence="5">
        <text>(6S)-5-formyl-5,6,7,8-tetrahydrofolate + ATP = (6R)-5,10-methenyltetrahydrofolate + ADP + phosphate</text>
        <dbReference type="Rhea" id="RHEA:10488"/>
        <dbReference type="ChEBI" id="CHEBI:30616"/>
        <dbReference type="ChEBI" id="CHEBI:43474"/>
        <dbReference type="ChEBI" id="CHEBI:57455"/>
        <dbReference type="ChEBI" id="CHEBI:57457"/>
        <dbReference type="ChEBI" id="CHEBI:456216"/>
        <dbReference type="EC" id="6.3.3.2"/>
    </reaction>
</comment>
<dbReference type="Gene3D" id="3.40.50.10420">
    <property type="entry name" value="NagB/RpiA/CoA transferase-like"/>
    <property type="match status" value="1"/>
</dbReference>
<sequence length="176" mass="19265">MPAPERQSRDTAIQNNLREFLTQVDPSAVCAYSPMPGEPGGADLPEFIRRCLPSEVPIFLPRVVSLDGQKLEWAEYTGELSVSDWGIPEPVGPVVLDVFMKDPLIILPALAIDCYGRRLGQGGGFYDTFFSHKPPRIVSCAVVDDTELIDHVPTEDHDLTVGYIISGTAVVQKKGN</sequence>
<dbReference type="GO" id="GO:0046872">
    <property type="term" value="F:metal ion binding"/>
    <property type="evidence" value="ECO:0007669"/>
    <property type="project" value="UniProtKB-KW"/>
</dbReference>
<comment type="similarity">
    <text evidence="1 5">Belongs to the 5-formyltetrahydrofolate cyclo-ligase family.</text>
</comment>
<evidence type="ECO:0000256" key="2">
    <source>
        <dbReference type="ARBA" id="ARBA00022741"/>
    </source>
</evidence>
<evidence type="ECO:0000256" key="5">
    <source>
        <dbReference type="RuleBase" id="RU361279"/>
    </source>
</evidence>
<dbReference type="InterPro" id="IPR024185">
    <property type="entry name" value="FTHF_cligase-like_sf"/>
</dbReference>
<dbReference type="GO" id="GO:0035999">
    <property type="term" value="P:tetrahydrofolate interconversion"/>
    <property type="evidence" value="ECO:0007669"/>
    <property type="project" value="TreeGrafter"/>
</dbReference>
<dbReference type="PANTHER" id="PTHR23407">
    <property type="entry name" value="ATPASE INHIBITOR/5-FORMYLTETRAHYDROFOLATE CYCLO-LIGASE"/>
    <property type="match status" value="1"/>
</dbReference>
<keyword evidence="5" id="KW-0479">Metal-binding</keyword>
<dbReference type="PANTHER" id="PTHR23407:SF1">
    <property type="entry name" value="5-FORMYLTETRAHYDROFOLATE CYCLO-LIGASE"/>
    <property type="match status" value="1"/>
</dbReference>
<comment type="caution">
    <text evidence="6">The sequence shown here is derived from an EMBL/GenBank/DDBJ whole genome shotgun (WGS) entry which is preliminary data.</text>
</comment>
<gene>
    <name evidence="6" type="ORF">MA47_02220</name>
</gene>
<evidence type="ECO:0000256" key="1">
    <source>
        <dbReference type="ARBA" id="ARBA00010638"/>
    </source>
</evidence>
<name>A0A0A2DQC0_9CORY</name>
<dbReference type="GO" id="GO:0030272">
    <property type="term" value="F:5-formyltetrahydrofolate cyclo-ligase activity"/>
    <property type="evidence" value="ECO:0007669"/>
    <property type="project" value="UniProtKB-EC"/>
</dbReference>
<feature type="binding site" evidence="4">
    <location>
        <position position="38"/>
    </location>
    <ligand>
        <name>substrate</name>
    </ligand>
</feature>
<dbReference type="EC" id="6.3.3.2" evidence="5"/>
<evidence type="ECO:0000256" key="3">
    <source>
        <dbReference type="ARBA" id="ARBA00022840"/>
    </source>
</evidence>
<protein>
    <recommendedName>
        <fullName evidence="5">5-formyltetrahydrofolate cyclo-ligase</fullName>
        <ecNumber evidence="5">6.3.3.2</ecNumber>
    </recommendedName>
</protein>
<dbReference type="InterPro" id="IPR037171">
    <property type="entry name" value="NagB/RpiA_transferase-like"/>
</dbReference>
<dbReference type="InterPro" id="IPR002698">
    <property type="entry name" value="FTHF_cligase"/>
</dbReference>
<evidence type="ECO:0000313" key="6">
    <source>
        <dbReference type="EMBL" id="KGM19061.1"/>
    </source>
</evidence>
<dbReference type="SUPFAM" id="SSF100950">
    <property type="entry name" value="NagB/RpiA/CoA transferase-like"/>
    <property type="match status" value="1"/>
</dbReference>
<dbReference type="GO" id="GO:0009396">
    <property type="term" value="P:folic acid-containing compound biosynthetic process"/>
    <property type="evidence" value="ECO:0007669"/>
    <property type="project" value="TreeGrafter"/>
</dbReference>
<keyword evidence="5" id="KW-0460">Magnesium</keyword>
<evidence type="ECO:0000313" key="7">
    <source>
        <dbReference type="Proteomes" id="UP000030145"/>
    </source>
</evidence>
<reference evidence="6 7" key="1">
    <citation type="submission" date="2014-10" db="EMBL/GenBank/DDBJ databases">
        <title>Whole Genome sequence of Corynebacterium auriscanis strain CIP 106629.</title>
        <authorList>
            <person name="Hassan S.S."/>
            <person name="Jamal S.B."/>
            <person name="Tiwari S."/>
            <person name="Oliveira L.D.C."/>
            <person name="Souza F."/>
            <person name="Mariano D.C."/>
            <person name="Almeida S."/>
            <person name="Dorella F."/>
            <person name="Pereira F."/>
            <person name="Carvalho A."/>
            <person name="Leal C.A."/>
            <person name="Soares S.D.C."/>
            <person name="Figueiredo H.C."/>
            <person name="Silva A."/>
            <person name="Azevedo V.A."/>
        </authorList>
    </citation>
    <scope>NUCLEOTIDE SEQUENCE [LARGE SCALE GENOMIC DNA]</scope>
    <source>
        <strain evidence="6 7">CIP 106629</strain>
    </source>
</reference>
<feature type="binding site" evidence="4">
    <location>
        <begin position="118"/>
        <end position="126"/>
    </location>
    <ligand>
        <name>ATP</name>
        <dbReference type="ChEBI" id="CHEBI:30616"/>
    </ligand>
</feature>
<evidence type="ECO:0000256" key="4">
    <source>
        <dbReference type="PIRSR" id="PIRSR006806-1"/>
    </source>
</evidence>
<dbReference type="PIRSF" id="PIRSF006806">
    <property type="entry name" value="FTHF_cligase"/>
    <property type="match status" value="1"/>
</dbReference>